<evidence type="ECO:0000256" key="2">
    <source>
        <dbReference type="SAM" id="Phobius"/>
    </source>
</evidence>
<gene>
    <name evidence="3" type="ORF">CHLRE_04g227950v5</name>
</gene>
<accession>A0A2K3DUR2</accession>
<keyword evidence="4" id="KW-1185">Reference proteome</keyword>
<feature type="transmembrane region" description="Helical" evidence="2">
    <location>
        <begin position="148"/>
        <end position="172"/>
    </location>
</feature>
<evidence type="ECO:0000313" key="4">
    <source>
        <dbReference type="Proteomes" id="UP000006906"/>
    </source>
</evidence>
<evidence type="ECO:0000256" key="1">
    <source>
        <dbReference type="SAM" id="MobiDB-lite"/>
    </source>
</evidence>
<protein>
    <recommendedName>
        <fullName evidence="5">PGG domain-containing protein</fullName>
    </recommendedName>
</protein>
<feature type="transmembrane region" description="Helical" evidence="2">
    <location>
        <begin position="68"/>
        <end position="88"/>
    </location>
</feature>
<dbReference type="ExpressionAtlas" id="A0A2K3DUR2">
    <property type="expression patterns" value="baseline and differential"/>
</dbReference>
<organism evidence="3 4">
    <name type="scientific">Chlamydomonas reinhardtii</name>
    <name type="common">Chlamydomonas smithii</name>
    <dbReference type="NCBI Taxonomy" id="3055"/>
    <lineage>
        <taxon>Eukaryota</taxon>
        <taxon>Viridiplantae</taxon>
        <taxon>Chlorophyta</taxon>
        <taxon>core chlorophytes</taxon>
        <taxon>Chlorophyceae</taxon>
        <taxon>CS clade</taxon>
        <taxon>Chlamydomonadales</taxon>
        <taxon>Chlamydomonadaceae</taxon>
        <taxon>Chlamydomonas</taxon>
    </lineage>
</organism>
<proteinExistence type="predicted"/>
<sequence>MARGYGSKGSIWARVAYSAGVSPAKERLNNLWNTTSLVSALLMTFTYSNIGNPARSDTPLEPGSSRAIALEFANVAGILSFVMSLFCLMFNVVFHEVDYCTTHRDERDFILGFAGVFDAVAGLFAGSVVMLLLSVLCTIFVIHPMRTFWITVGTCIAMAIALFGTTLPITVFTRFRLWVRLEGALERGAAGGGSHGVTKAAAAAAVSEGRLEPQAAAAAEDEEDEEEEMGGSSKDRGGRGAVARNGGRVQAFQAGDAGGGGGGGGGGRGGGGGGGGGGGLRGESSLRRLQ</sequence>
<dbReference type="KEGG" id="cre:CHLRE_04g227950v5"/>
<dbReference type="Proteomes" id="UP000006906">
    <property type="component" value="Chromosome 4"/>
</dbReference>
<dbReference type="EMBL" id="CM008965">
    <property type="protein sequence ID" value="PNW84278.1"/>
    <property type="molecule type" value="Genomic_DNA"/>
</dbReference>
<evidence type="ECO:0000313" key="3">
    <source>
        <dbReference type="EMBL" id="PNW84278.1"/>
    </source>
</evidence>
<keyword evidence="2" id="KW-0812">Transmembrane</keyword>
<reference evidence="3 4" key="1">
    <citation type="journal article" date="2007" name="Science">
        <title>The Chlamydomonas genome reveals the evolution of key animal and plant functions.</title>
        <authorList>
            <person name="Merchant S.S."/>
            <person name="Prochnik S.E."/>
            <person name="Vallon O."/>
            <person name="Harris E.H."/>
            <person name="Karpowicz S.J."/>
            <person name="Witman G.B."/>
            <person name="Terry A."/>
            <person name="Salamov A."/>
            <person name="Fritz-Laylin L.K."/>
            <person name="Marechal-Drouard L."/>
            <person name="Marshall W.F."/>
            <person name="Qu L.H."/>
            <person name="Nelson D.R."/>
            <person name="Sanderfoot A.A."/>
            <person name="Spalding M.H."/>
            <person name="Kapitonov V.V."/>
            <person name="Ren Q."/>
            <person name="Ferris P."/>
            <person name="Lindquist E."/>
            <person name="Shapiro H."/>
            <person name="Lucas S.M."/>
            <person name="Grimwood J."/>
            <person name="Schmutz J."/>
            <person name="Cardol P."/>
            <person name="Cerutti H."/>
            <person name="Chanfreau G."/>
            <person name="Chen C.L."/>
            <person name="Cognat V."/>
            <person name="Croft M.T."/>
            <person name="Dent R."/>
            <person name="Dutcher S."/>
            <person name="Fernandez E."/>
            <person name="Fukuzawa H."/>
            <person name="Gonzalez-Ballester D."/>
            <person name="Gonzalez-Halphen D."/>
            <person name="Hallmann A."/>
            <person name="Hanikenne M."/>
            <person name="Hippler M."/>
            <person name="Inwood W."/>
            <person name="Jabbari K."/>
            <person name="Kalanon M."/>
            <person name="Kuras R."/>
            <person name="Lefebvre P.A."/>
            <person name="Lemaire S.D."/>
            <person name="Lobanov A.V."/>
            <person name="Lohr M."/>
            <person name="Manuell A."/>
            <person name="Meier I."/>
            <person name="Mets L."/>
            <person name="Mittag M."/>
            <person name="Mittelmeier T."/>
            <person name="Moroney J.V."/>
            <person name="Moseley J."/>
            <person name="Napoli C."/>
            <person name="Nedelcu A.M."/>
            <person name="Niyogi K."/>
            <person name="Novoselov S.V."/>
            <person name="Paulsen I.T."/>
            <person name="Pazour G."/>
            <person name="Purton S."/>
            <person name="Ral J.P."/>
            <person name="Riano-Pachon D.M."/>
            <person name="Riekhof W."/>
            <person name="Rymarquis L."/>
            <person name="Schroda M."/>
            <person name="Stern D."/>
            <person name="Umen J."/>
            <person name="Willows R."/>
            <person name="Wilson N."/>
            <person name="Zimmer S.L."/>
            <person name="Allmer J."/>
            <person name="Balk J."/>
            <person name="Bisova K."/>
            <person name="Chen C.J."/>
            <person name="Elias M."/>
            <person name="Gendler K."/>
            <person name="Hauser C."/>
            <person name="Lamb M.R."/>
            <person name="Ledford H."/>
            <person name="Long J.C."/>
            <person name="Minagawa J."/>
            <person name="Page M.D."/>
            <person name="Pan J."/>
            <person name="Pootakham W."/>
            <person name="Roje S."/>
            <person name="Rose A."/>
            <person name="Stahlberg E."/>
            <person name="Terauchi A.M."/>
            <person name="Yang P."/>
            <person name="Ball S."/>
            <person name="Bowler C."/>
            <person name="Dieckmann C.L."/>
            <person name="Gladyshev V.N."/>
            <person name="Green P."/>
            <person name="Jorgensen R."/>
            <person name="Mayfield S."/>
            <person name="Mueller-Roeber B."/>
            <person name="Rajamani S."/>
            <person name="Sayre R.T."/>
            <person name="Brokstein P."/>
            <person name="Dubchak I."/>
            <person name="Goodstein D."/>
            <person name="Hornick L."/>
            <person name="Huang Y.W."/>
            <person name="Jhaveri J."/>
            <person name="Luo Y."/>
            <person name="Martinez D."/>
            <person name="Ngau W.C."/>
            <person name="Otillar B."/>
            <person name="Poliakov A."/>
            <person name="Porter A."/>
            <person name="Szajkowski L."/>
            <person name="Werner G."/>
            <person name="Zhou K."/>
            <person name="Grigoriev I.V."/>
            <person name="Rokhsar D.S."/>
            <person name="Grossman A.R."/>
        </authorList>
    </citation>
    <scope>NUCLEOTIDE SEQUENCE [LARGE SCALE GENOMIC DNA]</scope>
    <source>
        <strain evidence="4">CC-503</strain>
    </source>
</reference>
<name>A0A2K3DUR2_CHLRE</name>
<dbReference type="PaxDb" id="3055-EDP04287"/>
<dbReference type="AlphaFoldDB" id="A0A2K3DUR2"/>
<feature type="transmembrane region" description="Helical" evidence="2">
    <location>
        <begin position="109"/>
        <end position="142"/>
    </location>
</feature>
<feature type="region of interest" description="Disordered" evidence="1">
    <location>
        <begin position="206"/>
        <end position="290"/>
    </location>
</feature>
<keyword evidence="2" id="KW-1133">Transmembrane helix</keyword>
<dbReference type="GeneID" id="5717821"/>
<dbReference type="OrthoDB" id="536360at2759"/>
<feature type="compositionally biased region" description="Acidic residues" evidence="1">
    <location>
        <begin position="219"/>
        <end position="229"/>
    </location>
</feature>
<dbReference type="Gramene" id="PNW84278">
    <property type="protein sequence ID" value="PNW84278"/>
    <property type="gene ID" value="CHLRE_04g227950v5"/>
</dbReference>
<evidence type="ECO:0008006" key="5">
    <source>
        <dbReference type="Google" id="ProtNLM"/>
    </source>
</evidence>
<dbReference type="RefSeq" id="XP_042925397.1">
    <property type="nucleotide sequence ID" value="XM_043062045.1"/>
</dbReference>
<keyword evidence="2" id="KW-0472">Membrane</keyword>
<dbReference type="InParanoid" id="A0A2K3DUR2"/>
<feature type="compositionally biased region" description="Gly residues" evidence="1">
    <location>
        <begin position="256"/>
        <end position="281"/>
    </location>
</feature>